<dbReference type="Proteomes" id="UP001309876">
    <property type="component" value="Unassembled WGS sequence"/>
</dbReference>
<gene>
    <name evidence="2" type="ORF">LTR05_000585</name>
</gene>
<evidence type="ECO:0000256" key="1">
    <source>
        <dbReference type="SAM" id="MobiDB-lite"/>
    </source>
</evidence>
<accession>A0AAN7T5G3</accession>
<proteinExistence type="predicted"/>
<reference evidence="2 3" key="1">
    <citation type="submission" date="2023-08" db="EMBL/GenBank/DDBJ databases">
        <title>Black Yeasts Isolated from many extreme environments.</title>
        <authorList>
            <person name="Coleine C."/>
            <person name="Stajich J.E."/>
            <person name="Selbmann L."/>
        </authorList>
    </citation>
    <scope>NUCLEOTIDE SEQUENCE [LARGE SCALE GENOMIC DNA]</scope>
    <source>
        <strain evidence="2 3">CCFEE 5910</strain>
    </source>
</reference>
<dbReference type="EMBL" id="JAVRRJ010000001">
    <property type="protein sequence ID" value="KAK5090413.1"/>
    <property type="molecule type" value="Genomic_DNA"/>
</dbReference>
<evidence type="ECO:0000313" key="3">
    <source>
        <dbReference type="Proteomes" id="UP001309876"/>
    </source>
</evidence>
<feature type="region of interest" description="Disordered" evidence="1">
    <location>
        <begin position="1"/>
        <end position="30"/>
    </location>
</feature>
<dbReference type="AlphaFoldDB" id="A0AAN7T5G3"/>
<comment type="caution">
    <text evidence="2">The sequence shown here is derived from an EMBL/GenBank/DDBJ whole genome shotgun (WGS) entry which is preliminary data.</text>
</comment>
<sequence>MQSRRASQDVARSQDSRTASIRGPQSRGEWIGPKIQKNVGVSELSHRFVILAFQINGSWQQDTVYADIEAPEAAIYSVLRVPQYVVEFDTNNLSLTNPMLLKMQRLADAVEEQCPFAAKFGIGNSMGEGIVWKPGVPAGRSDAKYWLKTKGPNFGPENRIKPSSGPDNFHEKILSVDSAAEKWFTPRRVEQGFEYLEEMQTSKPARWRTFVRWIQDDIMKEEKADIEMMEQQTPGFTSMLQRDLGRLASEAFQEHAK</sequence>
<organism evidence="2 3">
    <name type="scientific">Lithohypha guttulata</name>
    <dbReference type="NCBI Taxonomy" id="1690604"/>
    <lineage>
        <taxon>Eukaryota</taxon>
        <taxon>Fungi</taxon>
        <taxon>Dikarya</taxon>
        <taxon>Ascomycota</taxon>
        <taxon>Pezizomycotina</taxon>
        <taxon>Eurotiomycetes</taxon>
        <taxon>Chaetothyriomycetidae</taxon>
        <taxon>Chaetothyriales</taxon>
        <taxon>Trichomeriaceae</taxon>
        <taxon>Lithohypha</taxon>
    </lineage>
</organism>
<protein>
    <submittedName>
        <fullName evidence="2">Uncharacterized protein</fullName>
    </submittedName>
</protein>
<name>A0AAN7T5G3_9EURO</name>
<evidence type="ECO:0000313" key="2">
    <source>
        <dbReference type="EMBL" id="KAK5090413.1"/>
    </source>
</evidence>
<keyword evidence="3" id="KW-1185">Reference proteome</keyword>
<feature type="compositionally biased region" description="Polar residues" evidence="1">
    <location>
        <begin position="1"/>
        <end position="19"/>
    </location>
</feature>